<evidence type="ECO:0000256" key="9">
    <source>
        <dbReference type="ARBA" id="ARBA00023136"/>
    </source>
</evidence>
<dbReference type="PANTHER" id="PTHR48062:SF60">
    <property type="entry name" value="LEUCINE-RICH REPEAT-CONTAINING N-TERMINAL PLANT-TYPE DOMAIN-CONTAINING PROTEIN"/>
    <property type="match status" value="1"/>
</dbReference>
<evidence type="ECO:0000256" key="6">
    <source>
        <dbReference type="ARBA" id="ARBA00022729"/>
    </source>
</evidence>
<keyword evidence="10" id="KW-0675">Receptor</keyword>
<evidence type="ECO:0000256" key="2">
    <source>
        <dbReference type="ARBA" id="ARBA00009592"/>
    </source>
</evidence>
<dbReference type="Gene3D" id="3.80.10.10">
    <property type="entry name" value="Ribonuclease Inhibitor"/>
    <property type="match status" value="3"/>
</dbReference>
<evidence type="ECO:0000313" key="15">
    <source>
        <dbReference type="EnsemblPlants" id="TraesCS6B02G154300.1.cds1"/>
    </source>
</evidence>
<dbReference type="Gramene" id="TraesCS6B03G0389600.1">
    <property type="protein sequence ID" value="TraesCS6B03G0389600.1.CDS1"/>
    <property type="gene ID" value="TraesCS6B03G0389600"/>
</dbReference>
<name>A0A3B6PIV1_WHEAT</name>
<dbReference type="PROSITE" id="PS51450">
    <property type="entry name" value="LRR"/>
    <property type="match status" value="1"/>
</dbReference>
<dbReference type="SMR" id="A0A3B6PIV1"/>
<dbReference type="FunFam" id="3.80.10.10:FF:000530">
    <property type="entry name" value="Receptor-like protein 2"/>
    <property type="match status" value="1"/>
</dbReference>
<dbReference type="GeneID" id="123136360"/>
<dbReference type="PANTHER" id="PTHR48062">
    <property type="entry name" value="RECEPTOR-LIKE PROTEIN 14"/>
    <property type="match status" value="1"/>
</dbReference>
<dbReference type="OrthoDB" id="1740823at2759"/>
<dbReference type="FunFam" id="3.80.10.10:FF:000470">
    <property type="entry name" value="LRR receptor-like serine/threonine-protein kinase RPK2"/>
    <property type="match status" value="1"/>
</dbReference>
<evidence type="ECO:0000256" key="1">
    <source>
        <dbReference type="ARBA" id="ARBA00004251"/>
    </source>
</evidence>
<dbReference type="AlphaFoldDB" id="A0A3B6PIV1"/>
<gene>
    <name evidence="15" type="primary">LOC123136360</name>
</gene>
<keyword evidence="16" id="KW-1185">Reference proteome</keyword>
<evidence type="ECO:0000256" key="7">
    <source>
        <dbReference type="ARBA" id="ARBA00022737"/>
    </source>
</evidence>
<dbReference type="InterPro" id="IPR001611">
    <property type="entry name" value="Leu-rich_rpt"/>
</dbReference>
<evidence type="ECO:0000256" key="8">
    <source>
        <dbReference type="ARBA" id="ARBA00022989"/>
    </source>
</evidence>
<dbReference type="GO" id="GO:0005886">
    <property type="term" value="C:plasma membrane"/>
    <property type="evidence" value="ECO:0007669"/>
    <property type="project" value="UniProtKB-SubCell"/>
</dbReference>
<accession>A0A3B6PIV1</accession>
<reference evidence="15" key="1">
    <citation type="submission" date="2018-08" db="EMBL/GenBank/DDBJ databases">
        <authorList>
            <person name="Rossello M."/>
        </authorList>
    </citation>
    <scope>NUCLEOTIDE SEQUENCE [LARGE SCALE GENOMIC DNA]</scope>
    <source>
        <strain evidence="15">cv. Chinese Spring</strain>
    </source>
</reference>
<dbReference type="GO" id="GO:0051606">
    <property type="term" value="P:detection of stimulus"/>
    <property type="evidence" value="ECO:0007669"/>
    <property type="project" value="UniProtKB-ARBA"/>
</dbReference>
<feature type="signal peptide" evidence="13">
    <location>
        <begin position="1"/>
        <end position="31"/>
    </location>
</feature>
<evidence type="ECO:0000259" key="14">
    <source>
        <dbReference type="Pfam" id="PF08263"/>
    </source>
</evidence>
<dbReference type="Gramene" id="TraesNOR6B03G03516340.1">
    <property type="protein sequence ID" value="TraesNOR6B03G03516340.1.CDS1"/>
    <property type="gene ID" value="TraesNOR6B03G03516340"/>
</dbReference>
<evidence type="ECO:0000256" key="11">
    <source>
        <dbReference type="ARBA" id="ARBA00023180"/>
    </source>
</evidence>
<keyword evidence="9 12" id="KW-0472">Membrane</keyword>
<evidence type="ECO:0000313" key="16">
    <source>
        <dbReference type="Proteomes" id="UP000019116"/>
    </source>
</evidence>
<keyword evidence="8 12" id="KW-1133">Transmembrane helix</keyword>
<evidence type="ECO:0000256" key="12">
    <source>
        <dbReference type="SAM" id="Phobius"/>
    </source>
</evidence>
<comment type="similarity">
    <text evidence="2">Belongs to the RLP family.</text>
</comment>
<comment type="subcellular location">
    <subcellularLocation>
        <location evidence="1">Cell membrane</location>
        <topology evidence="1">Single-pass type I membrane protein</topology>
    </subcellularLocation>
</comment>
<dbReference type="PRINTS" id="PR00019">
    <property type="entry name" value="LEURICHRPT"/>
</dbReference>
<dbReference type="Proteomes" id="UP000019116">
    <property type="component" value="Chromosome 6B"/>
</dbReference>
<sequence>MQSLHFSYKTHTNKLHIPSLGLALMLLVCLASHTSSCTEQEKGSLLQFLAKLSQDGGLAASWRNGTNCCKWEGITCREDGTVTAVLLPSKGLHGHISQSLGNLTGLQYLDLSDNLLSGGLPVELVFSNSITTLDVSFNRLNSILDELPSSTPDRSMQVLNISSNLFVGQFPSTIWKAMGNLVALNASNNSFTGQIPAYFCETSPFFAVLDLCFNKFSGNIPQGLCDCSRLRELRAGNNNLSGTLPDELFNATLLEYLSFPNNDLHGALDDVLIINLRNIVTLDLGGNKFSGRIPDSIGQLKKLEEFHLDNNMMLGELPSALSNCTNLRTIDIKTNKFSGELTKVNFSNLPSLKTLDLLNNNFTGTVPESIYSCSNLTALRLEGNKLHGQLSPQISNLKSLSFLALGKNNFTNITNTLQILKSCRNITTLLIGDNFKGELMPEDDSNDGFENLQVLDIKDCQLSGEIPVWISRLTHLKMLLLNSNQLTGPIPTWISSLRYLFFMDVSNNNLIGEILLTFTEMPMLTDSKTHLDPRVFELPLYKGPSLQYRVVTSFPNTLNLSNNNFTGVIPPQIGQLEVLGVLDFSFNKLFGQIPQSFCNLTNLQVLDLSNNNLTGDIPAALNSLHFLSAFSISNNDLQGPIPSGGQFETFQNSSFDGNPKLCGSILSHKCVSVKAQEAIILSRKQTDYKVGFVIAFSAFFGVGVLYDQLVLSRYFS</sequence>
<dbReference type="Gramene" id="TraesROB_scaffold_018789_01G000200.1">
    <property type="protein sequence ID" value="TraesROB_scaffold_018789_01G000200.1"/>
    <property type="gene ID" value="TraesROB_scaffold_018789_01G000200"/>
</dbReference>
<keyword evidence="11" id="KW-0325">Glycoprotein</keyword>
<dbReference type="InterPro" id="IPR032675">
    <property type="entry name" value="LRR_dom_sf"/>
</dbReference>
<dbReference type="Pfam" id="PF13855">
    <property type="entry name" value="LRR_8"/>
    <property type="match status" value="3"/>
</dbReference>
<dbReference type="InterPro" id="IPR003591">
    <property type="entry name" value="Leu-rich_rpt_typical-subtyp"/>
</dbReference>
<keyword evidence="4" id="KW-0433">Leucine-rich repeat</keyword>
<protein>
    <recommendedName>
        <fullName evidence="14">Leucine-rich repeat-containing N-terminal plant-type domain-containing protein</fullName>
    </recommendedName>
</protein>
<dbReference type="OMA" id="CKQIERS"/>
<keyword evidence="5 12" id="KW-0812">Transmembrane</keyword>
<dbReference type="EnsemblPlants" id="TraesCS6B02G154300.1">
    <property type="protein sequence ID" value="TraesCS6B02G154300.1.cds1"/>
    <property type="gene ID" value="TraesCS6B02G154300"/>
</dbReference>
<evidence type="ECO:0000256" key="4">
    <source>
        <dbReference type="ARBA" id="ARBA00022614"/>
    </source>
</evidence>
<evidence type="ECO:0000256" key="5">
    <source>
        <dbReference type="ARBA" id="ARBA00022692"/>
    </source>
</evidence>
<dbReference type="Pfam" id="PF00560">
    <property type="entry name" value="LRR_1"/>
    <property type="match status" value="5"/>
</dbReference>
<evidence type="ECO:0000256" key="3">
    <source>
        <dbReference type="ARBA" id="ARBA00022475"/>
    </source>
</evidence>
<feature type="domain" description="Leucine-rich repeat-containing N-terminal plant-type" evidence="14">
    <location>
        <begin position="40"/>
        <end position="76"/>
    </location>
</feature>
<dbReference type="Pfam" id="PF08263">
    <property type="entry name" value="LRRNT_2"/>
    <property type="match status" value="1"/>
</dbReference>
<feature type="transmembrane region" description="Helical" evidence="12">
    <location>
        <begin position="688"/>
        <end position="706"/>
    </location>
</feature>
<dbReference type="FunFam" id="3.80.10.10:FF:000213">
    <property type="entry name" value="Tyrosine-sulfated glycopeptide receptor 1"/>
    <property type="match status" value="1"/>
</dbReference>
<dbReference type="InterPro" id="IPR051502">
    <property type="entry name" value="RLP_Defense_Trigger"/>
</dbReference>
<dbReference type="InterPro" id="IPR013210">
    <property type="entry name" value="LRR_N_plant-typ"/>
</dbReference>
<proteinExistence type="inferred from homology"/>
<feature type="chain" id="PRO_5043178875" description="Leucine-rich repeat-containing N-terminal plant-type domain-containing protein" evidence="13">
    <location>
        <begin position="32"/>
        <end position="716"/>
    </location>
</feature>
<evidence type="ECO:0000256" key="10">
    <source>
        <dbReference type="ARBA" id="ARBA00023170"/>
    </source>
</evidence>
<dbReference type="RefSeq" id="XP_044411661.1">
    <property type="nucleotide sequence ID" value="XM_044555726.1"/>
</dbReference>
<dbReference type="FunFam" id="3.80.10.10:FF:000403">
    <property type="entry name" value="Receptor-like protein 2"/>
    <property type="match status" value="1"/>
</dbReference>
<dbReference type="STRING" id="4565.A0A3B6PIV1"/>
<dbReference type="SUPFAM" id="SSF52058">
    <property type="entry name" value="L domain-like"/>
    <property type="match status" value="3"/>
</dbReference>
<reference evidence="15" key="2">
    <citation type="submission" date="2018-10" db="UniProtKB">
        <authorList>
            <consortium name="EnsemblPlants"/>
        </authorList>
    </citation>
    <scope>IDENTIFICATION</scope>
</reference>
<dbReference type="SMART" id="SM00369">
    <property type="entry name" value="LRR_TYP"/>
    <property type="match status" value="7"/>
</dbReference>
<keyword evidence="6 13" id="KW-0732">Signal</keyword>
<dbReference type="Gramene" id="TraesRN6B0100375600.1">
    <property type="protein sequence ID" value="TraesRN6B0100375600.1"/>
    <property type="gene ID" value="TraesRN6B0100375600"/>
</dbReference>
<organism evidence="15">
    <name type="scientific">Triticum aestivum</name>
    <name type="common">Wheat</name>
    <dbReference type="NCBI Taxonomy" id="4565"/>
    <lineage>
        <taxon>Eukaryota</taxon>
        <taxon>Viridiplantae</taxon>
        <taxon>Streptophyta</taxon>
        <taxon>Embryophyta</taxon>
        <taxon>Tracheophyta</taxon>
        <taxon>Spermatophyta</taxon>
        <taxon>Magnoliopsida</taxon>
        <taxon>Liliopsida</taxon>
        <taxon>Poales</taxon>
        <taxon>Poaceae</taxon>
        <taxon>BOP clade</taxon>
        <taxon>Pooideae</taxon>
        <taxon>Triticodae</taxon>
        <taxon>Triticeae</taxon>
        <taxon>Triticinae</taxon>
        <taxon>Triticum</taxon>
    </lineage>
</organism>
<keyword evidence="3" id="KW-1003">Cell membrane</keyword>
<evidence type="ECO:0000256" key="13">
    <source>
        <dbReference type="SAM" id="SignalP"/>
    </source>
</evidence>
<dbReference type="Gramene" id="TraesCS6B02G154300.1">
    <property type="protein sequence ID" value="TraesCS6B02G154300.1.cds1"/>
    <property type="gene ID" value="TraesCS6B02G154300"/>
</dbReference>
<keyword evidence="7" id="KW-0677">Repeat</keyword>